<reference evidence="1" key="1">
    <citation type="submission" date="2022-10" db="EMBL/GenBank/DDBJ databases">
        <title>The complete genomes of actinobacterial strains from the NBC collection.</title>
        <authorList>
            <person name="Joergensen T.S."/>
            <person name="Alvarez Arevalo M."/>
            <person name="Sterndorff E.B."/>
            <person name="Faurdal D."/>
            <person name="Vuksanovic O."/>
            <person name="Mourched A.-S."/>
            <person name="Charusanti P."/>
            <person name="Shaw S."/>
            <person name="Blin K."/>
            <person name="Weber T."/>
        </authorList>
    </citation>
    <scope>NUCLEOTIDE SEQUENCE</scope>
    <source>
        <strain evidence="1">NBC_00060</strain>
    </source>
</reference>
<gene>
    <name evidence="1" type="ORF">OHV25_21065</name>
</gene>
<accession>A0AAU2H4R7</accession>
<protein>
    <submittedName>
        <fullName evidence="1">DUF6415 family natural product biosynthesis protein</fullName>
    </submittedName>
</protein>
<dbReference type="AlphaFoldDB" id="A0AAU2H4R7"/>
<dbReference type="Pfam" id="PF19979">
    <property type="entry name" value="DUF6415"/>
    <property type="match status" value="1"/>
</dbReference>
<dbReference type="InterPro" id="IPR046300">
    <property type="entry name" value="DUF6415"/>
</dbReference>
<dbReference type="EMBL" id="CP108253">
    <property type="protein sequence ID" value="WTU41891.1"/>
    <property type="molecule type" value="Genomic_DNA"/>
</dbReference>
<sequence>MNAPPGPRGTVSDWLASAHPTPKAAHREWSAGGIALIPTGRVFDAVRLSSAIVHRAVGSAVPELVRARLGETIAGAVIHDAYEPGRWYYALVEPGACGRHMAPDACRLDEGTWLGIPEAHRTTRPGAYWSRPPRHREDFCPEDGVTQLIRLGRAGLTQPRALPELDGIEQACRAIFDDETHEQPSAEDAADWTARARDFLTALLPVAQEAVAQLALDHGTQARFAHGITEAYRQLETDSSSLNLARQYAHARRLARCCLDQARLLRELDASAAELQSF</sequence>
<proteinExistence type="predicted"/>
<evidence type="ECO:0000313" key="1">
    <source>
        <dbReference type="EMBL" id="WTU41891.1"/>
    </source>
</evidence>
<name>A0AAU2H4R7_9ACTN</name>
<organism evidence="1">
    <name type="scientific">Streptomyces sp. NBC_00060</name>
    <dbReference type="NCBI Taxonomy" id="2975636"/>
    <lineage>
        <taxon>Bacteria</taxon>
        <taxon>Bacillati</taxon>
        <taxon>Actinomycetota</taxon>
        <taxon>Actinomycetes</taxon>
        <taxon>Kitasatosporales</taxon>
        <taxon>Streptomycetaceae</taxon>
        <taxon>Streptomyces</taxon>
    </lineage>
</organism>